<dbReference type="OrthoDB" id="9803036at2"/>
<gene>
    <name evidence="1" type="ORF">F6R98_18695</name>
</gene>
<dbReference type="InterPro" id="IPR001451">
    <property type="entry name" value="Hexapep"/>
</dbReference>
<sequence length="187" mass="19699">MTIRSWQGDSPSVGAGVYIDADAVVIGSVQLADDVSIWPAAVVRGDVNSIAIGSGSNIQDGAVLHVTHAHEAAPSGFPLIIGRNVTVGHRAVLHGCTVGDHCLIGIGSIVMDGAVIEEYVMLGAGSLVAPGKRLESGYLYVGLPAKRIRPLGEEEKQFLRYSASHYVALKNECLANWEPGWIYAPQA</sequence>
<reference evidence="1 2" key="1">
    <citation type="submission" date="2019-09" db="EMBL/GenBank/DDBJ databases">
        <title>Ecophysiology of the spiral-shaped methanotroph Methylospira mobilis as revealed by the complete genome sequence.</title>
        <authorList>
            <person name="Oshkin I.Y."/>
            <person name="Dedysh S.N."/>
            <person name="Miroshnikov K."/>
            <person name="Danilova O.V."/>
            <person name="Hakobyan A."/>
            <person name="Liesack W."/>
        </authorList>
    </citation>
    <scope>NUCLEOTIDE SEQUENCE [LARGE SCALE GENOMIC DNA]</scope>
    <source>
        <strain evidence="1 2">Shm1</strain>
    </source>
</reference>
<dbReference type="PANTHER" id="PTHR13061:SF56">
    <property type="entry name" value="PROTEIN YRDA"/>
    <property type="match status" value="1"/>
</dbReference>
<keyword evidence="2" id="KW-1185">Reference proteome</keyword>
<dbReference type="EMBL" id="CP044205">
    <property type="protein sequence ID" value="QFY44410.1"/>
    <property type="molecule type" value="Genomic_DNA"/>
</dbReference>
<dbReference type="Gene3D" id="2.160.10.10">
    <property type="entry name" value="Hexapeptide repeat proteins"/>
    <property type="match status" value="1"/>
</dbReference>
<proteinExistence type="predicted"/>
<dbReference type="PANTHER" id="PTHR13061">
    <property type="entry name" value="DYNACTIN SUBUNIT P25"/>
    <property type="match status" value="1"/>
</dbReference>
<dbReference type="InterPro" id="IPR050484">
    <property type="entry name" value="Transf_Hexapept/Carb_Anhydrase"/>
</dbReference>
<dbReference type="KEGG" id="mmob:F6R98_18695"/>
<organism evidence="1 2">
    <name type="scientific">Candidatus Methylospira mobilis</name>
    <dbReference type="NCBI Taxonomy" id="1808979"/>
    <lineage>
        <taxon>Bacteria</taxon>
        <taxon>Pseudomonadati</taxon>
        <taxon>Pseudomonadota</taxon>
        <taxon>Gammaproteobacteria</taxon>
        <taxon>Methylococcales</taxon>
        <taxon>Methylococcaceae</taxon>
        <taxon>Candidatus Methylospira</taxon>
    </lineage>
</organism>
<dbReference type="InterPro" id="IPR011004">
    <property type="entry name" value="Trimer_LpxA-like_sf"/>
</dbReference>
<evidence type="ECO:0000313" key="2">
    <source>
        <dbReference type="Proteomes" id="UP000325755"/>
    </source>
</evidence>
<dbReference type="Proteomes" id="UP000325755">
    <property type="component" value="Chromosome"/>
</dbReference>
<dbReference type="FunCoup" id="A0A5Q0BKU8">
    <property type="interactions" value="391"/>
</dbReference>
<evidence type="ECO:0000313" key="1">
    <source>
        <dbReference type="EMBL" id="QFY44410.1"/>
    </source>
</evidence>
<protein>
    <submittedName>
        <fullName evidence="1">Gamma carbonic anhydrase family protein</fullName>
    </submittedName>
</protein>
<name>A0A5Q0BKU8_9GAMM</name>
<dbReference type="Pfam" id="PF00132">
    <property type="entry name" value="Hexapep"/>
    <property type="match status" value="1"/>
</dbReference>
<dbReference type="RefSeq" id="WP_153250376.1">
    <property type="nucleotide sequence ID" value="NZ_CP044205.1"/>
</dbReference>
<dbReference type="InterPro" id="IPR047324">
    <property type="entry name" value="LbH_gamma_CA-like"/>
</dbReference>
<dbReference type="SUPFAM" id="SSF51161">
    <property type="entry name" value="Trimeric LpxA-like enzymes"/>
    <property type="match status" value="1"/>
</dbReference>
<dbReference type="InParanoid" id="A0A5Q0BKU8"/>
<accession>A0A5Q0BKU8</accession>
<dbReference type="CDD" id="cd04645">
    <property type="entry name" value="LbH_gamma_CA_like"/>
    <property type="match status" value="1"/>
</dbReference>
<dbReference type="AlphaFoldDB" id="A0A5Q0BKU8"/>